<accession>B3SD45</accession>
<organism evidence="10 11">
    <name type="scientific">Trichoplax adhaerens</name>
    <name type="common">Trichoplax reptans</name>
    <dbReference type="NCBI Taxonomy" id="10228"/>
    <lineage>
        <taxon>Eukaryota</taxon>
        <taxon>Metazoa</taxon>
        <taxon>Placozoa</taxon>
        <taxon>Uniplacotomia</taxon>
        <taxon>Trichoplacea</taxon>
        <taxon>Trichoplacidae</taxon>
        <taxon>Trichoplax</taxon>
    </lineage>
</organism>
<evidence type="ECO:0000313" key="10">
    <source>
        <dbReference type="EMBL" id="EDV19336.1"/>
    </source>
</evidence>
<comment type="similarity">
    <text evidence="7">Belongs to the TRAFAC class myosin-kinesin ATPase superfamily. Kinesin family.</text>
</comment>
<keyword evidence="6" id="KW-0206">Cytoskeleton</keyword>
<comment type="caution">
    <text evidence="7">Lacks conserved residue(s) required for the propagation of feature annotation.</text>
</comment>
<feature type="binding site" evidence="7">
    <location>
        <begin position="61"/>
        <end position="68"/>
    </location>
    <ligand>
        <name>ATP</name>
        <dbReference type="ChEBI" id="CHEBI:30616"/>
    </ligand>
</feature>
<keyword evidence="11" id="KW-1185">Reference proteome</keyword>
<dbReference type="KEGG" id="tad:TRIADDRAFT_62201"/>
<dbReference type="GO" id="GO:0005871">
    <property type="term" value="C:kinesin complex"/>
    <property type="evidence" value="ECO:0000318"/>
    <property type="project" value="GO_Central"/>
</dbReference>
<dbReference type="GO" id="GO:0003777">
    <property type="term" value="F:microtubule motor activity"/>
    <property type="evidence" value="ECO:0000318"/>
    <property type="project" value="GO_Central"/>
</dbReference>
<dbReference type="PANTHER" id="PTHR47969:SF15">
    <property type="entry name" value="CHROMOSOME-ASSOCIATED KINESIN KIF4A-RELATED"/>
    <property type="match status" value="1"/>
</dbReference>
<dbReference type="OMA" id="MRMEVDH"/>
<dbReference type="PROSITE" id="PS50067">
    <property type="entry name" value="KINESIN_MOTOR_2"/>
    <property type="match status" value="2"/>
</dbReference>
<dbReference type="SUPFAM" id="SSF52540">
    <property type="entry name" value="P-loop containing nucleoside triphosphate hydrolases"/>
    <property type="match status" value="1"/>
</dbReference>
<dbReference type="RefSeq" id="XP_002118187.1">
    <property type="nucleotide sequence ID" value="XM_002118151.1"/>
</dbReference>
<dbReference type="GO" id="GO:0008017">
    <property type="term" value="F:microtubule binding"/>
    <property type="evidence" value="ECO:0000318"/>
    <property type="project" value="GO_Central"/>
</dbReference>
<keyword evidence="5 8" id="KW-0175">Coiled coil</keyword>
<sequence length="647" mass="74944">MATSESGQGATKIIKMHNEKVIIHNPNPSGNDTKDSIYHDAVEPLIKKALSGKNLTIVTYGQAGTGKTHTLSGNEDQVGIVPLMHSCYRCFAPDLCFKYIDGLSEIVVRSSEDCTKLYEQGSRVKKLLKDQKGGGAARKTDDVYTITIEQQQENAGDLGLRSKIVIASITAPPRKKDSQGSGYELTNKGVNTLHKVVQDLVNSKKRTVIPYRESKITRILQDAFGGNSCTVFIGTVSSSGEKYQETLNTLDFTQSIRSIKNTIKQTEDDNMRVIRELRDEINRLREKLATASTSPEAAVQNKEDIQRLEDMIKDLNVAKRQTWYEKERYSDIYEEERRRNLAEKGMIEWVFDIHKKDTREVKEKLVTLQQEKDSLSLEYKEKRRVVDEMKDDLQNRISEYSKLGESNKRSEEETKQYVNAINEVKEKLKHENEILKDVKKRLRENQEKMKKGKMDAKMQYSASRGNLEIQQVIEAEERKKREKEDDAIIEEELERMKVEIQQEKAEVQLKMAEGIEYSQQQILKLENDLIEMKAERSILTLKISKLQQEKARLEDDINNVYKRHKEAFEIQKLQQFQTFRNYRDVFEQQKATMDQSYRSLLEESIQDAIYLSSRNSELAQENQKLQQEGIRNLDFKDRRPNRTLTLS</sequence>
<dbReference type="Pfam" id="PF00225">
    <property type="entry name" value="Kinesin"/>
    <property type="match status" value="2"/>
</dbReference>
<feature type="domain" description="Kinesin motor" evidence="9">
    <location>
        <begin position="187"/>
        <end position="259"/>
    </location>
</feature>
<evidence type="ECO:0000256" key="2">
    <source>
        <dbReference type="ARBA" id="ARBA00022490"/>
    </source>
</evidence>
<protein>
    <recommendedName>
        <fullName evidence="9">Kinesin motor domain-containing protein</fullName>
    </recommendedName>
</protein>
<evidence type="ECO:0000256" key="1">
    <source>
        <dbReference type="ARBA" id="ARBA00004245"/>
    </source>
</evidence>
<dbReference type="InterPro" id="IPR027417">
    <property type="entry name" value="P-loop_NTPase"/>
</dbReference>
<dbReference type="CTD" id="6759415"/>
<dbReference type="Gene3D" id="3.40.850.10">
    <property type="entry name" value="Kinesin motor domain"/>
    <property type="match status" value="2"/>
</dbReference>
<dbReference type="GO" id="GO:0005874">
    <property type="term" value="C:microtubule"/>
    <property type="evidence" value="ECO:0000318"/>
    <property type="project" value="GO_Central"/>
</dbReference>
<keyword evidence="2" id="KW-0963">Cytoplasm</keyword>
<dbReference type="GO" id="GO:0007018">
    <property type="term" value="P:microtubule-based movement"/>
    <property type="evidence" value="ECO:0000318"/>
    <property type="project" value="GO_Central"/>
</dbReference>
<evidence type="ECO:0000313" key="11">
    <source>
        <dbReference type="Proteomes" id="UP000009022"/>
    </source>
</evidence>
<dbReference type="InterPro" id="IPR027640">
    <property type="entry name" value="Kinesin-like_fam"/>
</dbReference>
<proteinExistence type="inferred from homology"/>
<dbReference type="GO" id="GO:0016887">
    <property type="term" value="F:ATP hydrolysis activity"/>
    <property type="evidence" value="ECO:0000318"/>
    <property type="project" value="GO_Central"/>
</dbReference>
<dbReference type="STRING" id="10228.B3SD45"/>
<comment type="subcellular location">
    <subcellularLocation>
        <location evidence="1">Cytoplasm</location>
        <location evidence="1">Cytoskeleton</location>
    </subcellularLocation>
</comment>
<dbReference type="InParanoid" id="B3SD45"/>
<dbReference type="eggNOG" id="KOG0241">
    <property type="taxonomic scope" value="Eukaryota"/>
</dbReference>
<reference evidence="10 11" key="1">
    <citation type="journal article" date="2008" name="Nature">
        <title>The Trichoplax genome and the nature of placozoans.</title>
        <authorList>
            <person name="Srivastava M."/>
            <person name="Begovic E."/>
            <person name="Chapman J."/>
            <person name="Putnam N.H."/>
            <person name="Hellsten U."/>
            <person name="Kawashima T."/>
            <person name="Kuo A."/>
            <person name="Mitros T."/>
            <person name="Salamov A."/>
            <person name="Carpenter M.L."/>
            <person name="Signorovitch A.Y."/>
            <person name="Moreno M.A."/>
            <person name="Kamm K."/>
            <person name="Grimwood J."/>
            <person name="Schmutz J."/>
            <person name="Shapiro H."/>
            <person name="Grigoriev I.V."/>
            <person name="Buss L.W."/>
            <person name="Schierwater B."/>
            <person name="Dellaporta S.L."/>
            <person name="Rokhsar D.S."/>
        </authorList>
    </citation>
    <scope>NUCLEOTIDE SEQUENCE [LARGE SCALE GENOMIC DNA]</scope>
    <source>
        <strain evidence="10 11">Grell-BS-1999</strain>
    </source>
</reference>
<feature type="coiled-coil region" evidence="8">
    <location>
        <begin position="358"/>
        <end position="563"/>
    </location>
</feature>
<evidence type="ECO:0000256" key="8">
    <source>
        <dbReference type="SAM" id="Coils"/>
    </source>
</evidence>
<feature type="domain" description="Kinesin motor" evidence="9">
    <location>
        <begin position="1"/>
        <end position="83"/>
    </location>
</feature>
<feature type="coiled-coil region" evidence="8">
    <location>
        <begin position="256"/>
        <end position="318"/>
    </location>
</feature>
<evidence type="ECO:0000256" key="6">
    <source>
        <dbReference type="ARBA" id="ARBA00023212"/>
    </source>
</evidence>
<dbReference type="AlphaFoldDB" id="B3SD45"/>
<evidence type="ECO:0000256" key="7">
    <source>
        <dbReference type="PROSITE-ProRule" id="PRU00283"/>
    </source>
</evidence>
<keyword evidence="4 7" id="KW-0067">ATP-binding</keyword>
<dbReference type="SMART" id="SM00129">
    <property type="entry name" value="KISc"/>
    <property type="match status" value="1"/>
</dbReference>
<dbReference type="Proteomes" id="UP000009022">
    <property type="component" value="Unassembled WGS sequence"/>
</dbReference>
<gene>
    <name evidence="10" type="ORF">TRIADDRAFT_62201</name>
</gene>
<evidence type="ECO:0000259" key="9">
    <source>
        <dbReference type="PROSITE" id="PS50067"/>
    </source>
</evidence>
<dbReference type="GeneID" id="6759415"/>
<keyword evidence="3 7" id="KW-0547">Nucleotide-binding</keyword>
<dbReference type="PRINTS" id="PR00380">
    <property type="entry name" value="KINESINHEAVY"/>
</dbReference>
<name>B3SD45_TRIAD</name>
<dbReference type="PhylomeDB" id="B3SD45"/>
<dbReference type="EMBL" id="DS985276">
    <property type="protein sequence ID" value="EDV19336.1"/>
    <property type="molecule type" value="Genomic_DNA"/>
</dbReference>
<keyword evidence="7" id="KW-0505">Motor protein</keyword>
<dbReference type="PANTHER" id="PTHR47969">
    <property type="entry name" value="CHROMOSOME-ASSOCIATED KINESIN KIF4A-RELATED"/>
    <property type="match status" value="1"/>
</dbReference>
<dbReference type="InterPro" id="IPR001752">
    <property type="entry name" value="Kinesin_motor_dom"/>
</dbReference>
<dbReference type="GO" id="GO:0005737">
    <property type="term" value="C:cytoplasm"/>
    <property type="evidence" value="ECO:0000318"/>
    <property type="project" value="GO_Central"/>
</dbReference>
<evidence type="ECO:0000256" key="4">
    <source>
        <dbReference type="ARBA" id="ARBA00022840"/>
    </source>
</evidence>
<dbReference type="HOGENOM" id="CLU_392942_0_0_1"/>
<evidence type="ECO:0000256" key="3">
    <source>
        <dbReference type="ARBA" id="ARBA00022741"/>
    </source>
</evidence>
<dbReference type="GO" id="GO:0005524">
    <property type="term" value="F:ATP binding"/>
    <property type="evidence" value="ECO:0007669"/>
    <property type="project" value="UniProtKB-UniRule"/>
</dbReference>
<dbReference type="InterPro" id="IPR036961">
    <property type="entry name" value="Kinesin_motor_dom_sf"/>
</dbReference>
<dbReference type="OrthoDB" id="3176171at2759"/>
<evidence type="ECO:0000256" key="5">
    <source>
        <dbReference type="ARBA" id="ARBA00023054"/>
    </source>
</evidence>